<name>A0A5E4NJK4_9HEMI</name>
<evidence type="ECO:0000313" key="2">
    <source>
        <dbReference type="Proteomes" id="UP000325440"/>
    </source>
</evidence>
<accession>A0A5E4NJK4</accession>
<gene>
    <name evidence="1" type="ORF">CINCED_3A022154</name>
</gene>
<dbReference type="Proteomes" id="UP000325440">
    <property type="component" value="Unassembled WGS sequence"/>
</dbReference>
<keyword evidence="2" id="KW-1185">Reference proteome</keyword>
<protein>
    <submittedName>
        <fullName evidence="1">Uncharacterized protein</fullName>
    </submittedName>
</protein>
<evidence type="ECO:0000313" key="1">
    <source>
        <dbReference type="EMBL" id="VVC43854.1"/>
    </source>
</evidence>
<sequence>MIKRPDRDRKSLIIAGAGALCKYARARIATGFESSKLTIPYRHDCSGDCHLSYHYDVFSVYRLCALRQLARGIENGWWHVRAFVRQQQPKRVTDGGDNNNSVVHLKLHVRVVRKLSPSQSTAGFQSRCDIHNNTL</sequence>
<reference evidence="1 2" key="1">
    <citation type="submission" date="2019-08" db="EMBL/GenBank/DDBJ databases">
        <authorList>
            <person name="Alioto T."/>
            <person name="Alioto T."/>
            <person name="Gomez Garrido J."/>
        </authorList>
    </citation>
    <scope>NUCLEOTIDE SEQUENCE [LARGE SCALE GENOMIC DNA]</scope>
</reference>
<dbReference type="AlphaFoldDB" id="A0A5E4NJK4"/>
<proteinExistence type="predicted"/>
<dbReference type="EMBL" id="CABPRJ010002373">
    <property type="protein sequence ID" value="VVC43854.1"/>
    <property type="molecule type" value="Genomic_DNA"/>
</dbReference>
<organism evidence="1 2">
    <name type="scientific">Cinara cedri</name>
    <dbReference type="NCBI Taxonomy" id="506608"/>
    <lineage>
        <taxon>Eukaryota</taxon>
        <taxon>Metazoa</taxon>
        <taxon>Ecdysozoa</taxon>
        <taxon>Arthropoda</taxon>
        <taxon>Hexapoda</taxon>
        <taxon>Insecta</taxon>
        <taxon>Pterygota</taxon>
        <taxon>Neoptera</taxon>
        <taxon>Paraneoptera</taxon>
        <taxon>Hemiptera</taxon>
        <taxon>Sternorrhyncha</taxon>
        <taxon>Aphidomorpha</taxon>
        <taxon>Aphidoidea</taxon>
        <taxon>Aphididae</taxon>
        <taxon>Lachninae</taxon>
        <taxon>Cinara</taxon>
    </lineage>
</organism>